<evidence type="ECO:0000313" key="1">
    <source>
        <dbReference type="EMBL" id="GGB53545.1"/>
    </source>
</evidence>
<evidence type="ECO:0000313" key="2">
    <source>
        <dbReference type="Proteomes" id="UP000617555"/>
    </source>
</evidence>
<keyword evidence="2" id="KW-1185">Reference proteome</keyword>
<dbReference type="RefSeq" id="WP_188738129.1">
    <property type="nucleotide sequence ID" value="NZ_BMII01000008.1"/>
</dbReference>
<organism evidence="1 2">
    <name type="scientific">Shewanella inventionis</name>
    <dbReference type="NCBI Taxonomy" id="1738770"/>
    <lineage>
        <taxon>Bacteria</taxon>
        <taxon>Pseudomonadati</taxon>
        <taxon>Pseudomonadota</taxon>
        <taxon>Gammaproteobacteria</taxon>
        <taxon>Alteromonadales</taxon>
        <taxon>Shewanellaceae</taxon>
        <taxon>Shewanella</taxon>
    </lineage>
</organism>
<dbReference type="EMBL" id="BMII01000008">
    <property type="protein sequence ID" value="GGB53545.1"/>
    <property type="molecule type" value="Genomic_DNA"/>
</dbReference>
<reference evidence="2" key="1">
    <citation type="journal article" date="2019" name="Int. J. Syst. Evol. Microbiol.">
        <title>The Global Catalogue of Microorganisms (GCM) 10K type strain sequencing project: providing services to taxonomists for standard genome sequencing and annotation.</title>
        <authorList>
            <consortium name="The Broad Institute Genomics Platform"/>
            <consortium name="The Broad Institute Genome Sequencing Center for Infectious Disease"/>
            <person name="Wu L."/>
            <person name="Ma J."/>
        </authorList>
    </citation>
    <scope>NUCLEOTIDE SEQUENCE [LARGE SCALE GENOMIC DNA]</scope>
    <source>
        <strain evidence="2">CGMCC 1.15339</strain>
    </source>
</reference>
<proteinExistence type="predicted"/>
<protein>
    <submittedName>
        <fullName evidence="1">Uncharacterized protein</fullName>
    </submittedName>
</protein>
<name>A0ABQ1IYK9_9GAMM</name>
<accession>A0ABQ1IYK9</accession>
<gene>
    <name evidence="1" type="ORF">GCM10011607_12630</name>
</gene>
<dbReference type="Proteomes" id="UP000617555">
    <property type="component" value="Unassembled WGS sequence"/>
</dbReference>
<comment type="caution">
    <text evidence="1">The sequence shown here is derived from an EMBL/GenBank/DDBJ whole genome shotgun (WGS) entry which is preliminary data.</text>
</comment>
<dbReference type="SUPFAM" id="SSF117987">
    <property type="entry name" value="CRISPR-associated protein"/>
    <property type="match status" value="1"/>
</dbReference>
<sequence>MHCISLFAESSSNDTYLDHLLVLNNAINRIDNMRTPYLFTTLSIGNRKVYLVRAELPNLQESMNPVPEQCEFMNVNTTNPIHTSFFIRLNPAIRRGIHNGPSGKKTDRLYPVKSSDDIEKWFIEKCLSMNINVTRFDVLQKGVAYSSKGHTSINEAYAYVEVSASKRVLMELYSQGFGKRKGFGFGMAVFAGSNHYRIIHNVLVAPFSEI</sequence>